<comment type="similarity">
    <text evidence="3">Belongs to the glycosyltransferase 2 family.</text>
</comment>
<dbReference type="EC" id="2.4.1.266" evidence="7"/>
<dbReference type="GO" id="GO:0016757">
    <property type="term" value="F:glycosyltransferase activity"/>
    <property type="evidence" value="ECO:0007669"/>
    <property type="project" value="UniProtKB-KW"/>
</dbReference>
<dbReference type="InterPro" id="IPR001173">
    <property type="entry name" value="Glyco_trans_2-like"/>
</dbReference>
<organism evidence="13 14">
    <name type="scientific">Jatrophihabitans lederbergiae</name>
    <dbReference type="NCBI Taxonomy" id="3075547"/>
    <lineage>
        <taxon>Bacteria</taxon>
        <taxon>Bacillati</taxon>
        <taxon>Actinomycetota</taxon>
        <taxon>Actinomycetes</taxon>
        <taxon>Jatrophihabitantales</taxon>
        <taxon>Jatrophihabitantaceae</taxon>
        <taxon>Jatrophihabitans</taxon>
    </lineage>
</organism>
<evidence type="ECO:0000256" key="9">
    <source>
        <dbReference type="ARBA" id="ARBA00048689"/>
    </source>
</evidence>
<protein>
    <recommendedName>
        <fullName evidence="8">Glucosyl-3-phosphoglycerate synthase</fullName>
        <ecNumber evidence="7">2.4.1.266</ecNumber>
    </recommendedName>
</protein>
<comment type="cofactor">
    <cofactor evidence="2">
        <name>Mg(2+)</name>
        <dbReference type="ChEBI" id="CHEBI:18420"/>
    </cofactor>
</comment>
<dbReference type="RefSeq" id="WP_311421260.1">
    <property type="nucleotide sequence ID" value="NZ_JAVREH010000002.1"/>
</dbReference>
<dbReference type="EMBL" id="JAVREH010000002">
    <property type="protein sequence ID" value="MDT0260098.1"/>
    <property type="molecule type" value="Genomic_DNA"/>
</dbReference>
<keyword evidence="6" id="KW-0460">Magnesium</keyword>
<dbReference type="PANTHER" id="PTHR48090">
    <property type="entry name" value="UNDECAPRENYL-PHOSPHATE 4-DEOXY-4-FORMAMIDO-L-ARABINOSE TRANSFERASE-RELATED"/>
    <property type="match status" value="1"/>
</dbReference>
<evidence type="ECO:0000256" key="6">
    <source>
        <dbReference type="ARBA" id="ARBA00022842"/>
    </source>
</evidence>
<evidence type="ECO:0000256" key="2">
    <source>
        <dbReference type="ARBA" id="ARBA00001946"/>
    </source>
</evidence>
<evidence type="ECO:0000256" key="5">
    <source>
        <dbReference type="ARBA" id="ARBA00022679"/>
    </source>
</evidence>
<comment type="catalytic activity">
    <reaction evidence="9">
        <text>(2R)-3-phosphoglycerate + UDP-alpha-D-glucose = (2R)-2-O-(alpha-D-glucopyranosyl)-3-phospho-glycerate + UDP + H(+)</text>
        <dbReference type="Rhea" id="RHEA:31319"/>
        <dbReference type="ChEBI" id="CHEBI:15378"/>
        <dbReference type="ChEBI" id="CHEBI:58223"/>
        <dbReference type="ChEBI" id="CHEBI:58272"/>
        <dbReference type="ChEBI" id="CHEBI:58885"/>
        <dbReference type="ChEBI" id="CHEBI:62600"/>
        <dbReference type="EC" id="2.4.1.266"/>
    </reaction>
    <physiologicalReaction direction="left-to-right" evidence="9">
        <dbReference type="Rhea" id="RHEA:31320"/>
    </physiologicalReaction>
</comment>
<keyword evidence="5 13" id="KW-0808">Transferase</keyword>
<comment type="caution">
    <text evidence="13">The sequence shown here is derived from an EMBL/GenBank/DDBJ whole genome shotgun (WGS) entry which is preliminary data.</text>
</comment>
<sequence length="337" mass="36464">MDAAARRWFDSRTFDSRNFEAGAFDVAALVRAKRCREQSVSVVIPARNEAATVGAVVRQIHQALVGPGLVDELLVVDSDSVDGTAREAEAAGATVFAAAGIPTGTEPSPGKGEALWKSLFVSRGDLIVFIDADLTEWGPHFVTGLLGPLLRDDATLLVKGFYDRLADDLPGGAQQGQPATAPQGGRVTELVARPLLNLYWPQLSAVVQPLAGEWAIRRGLMESLPVPVGYGVEFATLTDTWSRHGLDAIAQVDLGRRGHRHQNVHDLGVMAAEILATALRRLPGEPPRIAGAGQTLQQYDRQAPEGWLSRRVPTLERPAARESPHYRPFPDRSRMDP</sequence>
<name>A0ABU2J5W9_9ACTN</name>
<dbReference type="SUPFAM" id="SSF53448">
    <property type="entry name" value="Nucleotide-diphospho-sugar transferases"/>
    <property type="match status" value="1"/>
</dbReference>
<evidence type="ECO:0000313" key="14">
    <source>
        <dbReference type="Proteomes" id="UP001183176"/>
    </source>
</evidence>
<gene>
    <name evidence="13" type="ORF">RM423_01670</name>
</gene>
<evidence type="ECO:0000259" key="12">
    <source>
        <dbReference type="Pfam" id="PF00535"/>
    </source>
</evidence>
<keyword evidence="4 13" id="KW-0328">Glycosyltransferase</keyword>
<reference evidence="14" key="1">
    <citation type="submission" date="2023-07" db="EMBL/GenBank/DDBJ databases">
        <title>30 novel species of actinomycetes from the DSMZ collection.</title>
        <authorList>
            <person name="Nouioui I."/>
        </authorList>
    </citation>
    <scope>NUCLEOTIDE SEQUENCE [LARGE SCALE GENOMIC DNA]</scope>
    <source>
        <strain evidence="14">DSM 44399</strain>
    </source>
</reference>
<feature type="compositionally biased region" description="Basic and acidic residues" evidence="11">
    <location>
        <begin position="318"/>
        <end position="337"/>
    </location>
</feature>
<dbReference type="Proteomes" id="UP001183176">
    <property type="component" value="Unassembled WGS sequence"/>
</dbReference>
<evidence type="ECO:0000256" key="3">
    <source>
        <dbReference type="ARBA" id="ARBA00006739"/>
    </source>
</evidence>
<accession>A0ABU2J5W9</accession>
<feature type="domain" description="Glycosyltransferase 2-like" evidence="12">
    <location>
        <begin position="41"/>
        <end position="164"/>
    </location>
</feature>
<comment type="cofactor">
    <cofactor evidence="1">
        <name>Mn(2+)</name>
        <dbReference type="ChEBI" id="CHEBI:29035"/>
    </cofactor>
</comment>
<dbReference type="InterPro" id="IPR050256">
    <property type="entry name" value="Glycosyltransferase_2"/>
</dbReference>
<dbReference type="NCBIfam" id="NF010496">
    <property type="entry name" value="PRK13915.1"/>
    <property type="match status" value="1"/>
</dbReference>
<evidence type="ECO:0000256" key="11">
    <source>
        <dbReference type="SAM" id="MobiDB-lite"/>
    </source>
</evidence>
<dbReference type="Gene3D" id="3.90.550.10">
    <property type="entry name" value="Spore Coat Polysaccharide Biosynthesis Protein SpsA, Chain A"/>
    <property type="match status" value="1"/>
</dbReference>
<dbReference type="PANTHER" id="PTHR48090:SF10">
    <property type="entry name" value="GLUCOSYL-3-PHOSPHOGLYCERATE SYNTHASE"/>
    <property type="match status" value="1"/>
</dbReference>
<evidence type="ECO:0000256" key="7">
    <source>
        <dbReference type="ARBA" id="ARBA00039022"/>
    </source>
</evidence>
<evidence type="ECO:0000256" key="10">
    <source>
        <dbReference type="ARBA" id="ARBA00048997"/>
    </source>
</evidence>
<evidence type="ECO:0000256" key="8">
    <source>
        <dbReference type="ARBA" id="ARBA00040894"/>
    </source>
</evidence>
<dbReference type="Pfam" id="PF00535">
    <property type="entry name" value="Glycos_transf_2"/>
    <property type="match status" value="1"/>
</dbReference>
<evidence type="ECO:0000256" key="1">
    <source>
        <dbReference type="ARBA" id="ARBA00001936"/>
    </source>
</evidence>
<dbReference type="InterPro" id="IPR029044">
    <property type="entry name" value="Nucleotide-diphossugar_trans"/>
</dbReference>
<feature type="region of interest" description="Disordered" evidence="11">
    <location>
        <begin position="286"/>
        <end position="337"/>
    </location>
</feature>
<comment type="catalytic activity">
    <reaction evidence="10">
        <text>an NDP-alpha-D-glucose + (2R)-3-phosphoglycerate = (2R)-2-O-(alpha-D-glucopyranosyl)-3-phospho-glycerate + a ribonucleoside 5'-diphosphate + H(+)</text>
        <dbReference type="Rhea" id="RHEA:47244"/>
        <dbReference type="ChEBI" id="CHEBI:15378"/>
        <dbReference type="ChEBI" id="CHEBI:57930"/>
        <dbReference type="ChEBI" id="CHEBI:58272"/>
        <dbReference type="ChEBI" id="CHEBI:62600"/>
        <dbReference type="ChEBI" id="CHEBI:76533"/>
        <dbReference type="EC" id="2.4.1.266"/>
    </reaction>
    <physiologicalReaction direction="left-to-right" evidence="10">
        <dbReference type="Rhea" id="RHEA:47245"/>
    </physiologicalReaction>
</comment>
<proteinExistence type="inferred from homology"/>
<evidence type="ECO:0000256" key="4">
    <source>
        <dbReference type="ARBA" id="ARBA00022676"/>
    </source>
</evidence>
<evidence type="ECO:0000313" key="13">
    <source>
        <dbReference type="EMBL" id="MDT0260098.1"/>
    </source>
</evidence>
<keyword evidence="14" id="KW-1185">Reference proteome</keyword>